<evidence type="ECO:0000256" key="1">
    <source>
        <dbReference type="SAM" id="SignalP"/>
    </source>
</evidence>
<evidence type="ECO:0000313" key="3">
    <source>
        <dbReference type="EMBL" id="GEN81876.1"/>
    </source>
</evidence>
<comment type="caution">
    <text evidence="3">The sequence shown here is derived from an EMBL/GenBank/DDBJ whole genome shotgun (WGS) entry which is preliminary data.</text>
</comment>
<dbReference type="EMBL" id="BJYL01000003">
    <property type="protein sequence ID" value="GEN81876.1"/>
    <property type="molecule type" value="Genomic_DNA"/>
</dbReference>
<dbReference type="InterPro" id="IPR001119">
    <property type="entry name" value="SLH_dom"/>
</dbReference>
<protein>
    <recommendedName>
        <fullName evidence="2">SLH domain-containing protein</fullName>
    </recommendedName>
</protein>
<dbReference type="Pfam" id="PF00395">
    <property type="entry name" value="SLH"/>
    <property type="match status" value="3"/>
</dbReference>
<reference evidence="3 4" key="1">
    <citation type="submission" date="2019-07" db="EMBL/GenBank/DDBJ databases">
        <title>Whole genome shotgun sequence of Sporosarcina luteola NBRC 105378.</title>
        <authorList>
            <person name="Hosoyama A."/>
            <person name="Uohara A."/>
            <person name="Ohji S."/>
            <person name="Ichikawa N."/>
        </authorList>
    </citation>
    <scope>NUCLEOTIDE SEQUENCE [LARGE SCALE GENOMIC DNA]</scope>
    <source>
        <strain evidence="3 4">NBRC 105378</strain>
    </source>
</reference>
<dbReference type="InterPro" id="IPR051465">
    <property type="entry name" value="Cell_Envelope_Struct_Comp"/>
</dbReference>
<proteinExistence type="predicted"/>
<organism evidence="3 4">
    <name type="scientific">Sporosarcina luteola</name>
    <dbReference type="NCBI Taxonomy" id="582850"/>
    <lineage>
        <taxon>Bacteria</taxon>
        <taxon>Bacillati</taxon>
        <taxon>Bacillota</taxon>
        <taxon>Bacilli</taxon>
        <taxon>Bacillales</taxon>
        <taxon>Caryophanaceae</taxon>
        <taxon>Sporosarcina</taxon>
    </lineage>
</organism>
<evidence type="ECO:0000313" key="4">
    <source>
        <dbReference type="Proteomes" id="UP000321901"/>
    </source>
</evidence>
<name>A0A511Z375_9BACL</name>
<evidence type="ECO:0000259" key="2">
    <source>
        <dbReference type="PROSITE" id="PS51272"/>
    </source>
</evidence>
<sequence length="411" mass="44768">MIRKSYQKMFQAAIIATVAGGAIAVGAPVQVHAKAPVFSDVEDSPAHHYFEAVMKYTARGMMSGYPDGTFRPNESITRQDAAKLLSMVLELDTKNVRDPRFKDVSQSSPYYGYIAALVQAGIITGYEDNTFRPEESLTRAQMSKILSIGFDLKDDPTTCLPFTDINQNQWHMEFVRALYANEITTGTSPSTFSPNTPVTRGQMASFVLRSEKLGTPKGDNETAEKRLKAFAQVVVDDETFGYFLGGPIELTGGIGNLSIEYFPGFERTGLSKVFPYQDGMSLTEPGYYEVVDRNGNLYTAYALLEGGRNSKQFTVDSSDGSVTITIVGGEESGDGLTYQADEKRSNIQGAVLRTNDGVTLTLSYSGIVNVGDQAAFTAIASNGEAGGLEVGEIVFIKATNSWKMKIVRFTK</sequence>
<feature type="chain" id="PRO_5039652405" description="SLH domain-containing protein" evidence="1">
    <location>
        <begin position="25"/>
        <end position="411"/>
    </location>
</feature>
<keyword evidence="4" id="KW-1185">Reference proteome</keyword>
<feature type="domain" description="SLH" evidence="2">
    <location>
        <begin position="35"/>
        <end position="96"/>
    </location>
</feature>
<dbReference type="AlphaFoldDB" id="A0A511Z375"/>
<gene>
    <name evidence="3" type="ORF">SLU01_01880</name>
</gene>
<dbReference type="RefSeq" id="WP_147054364.1">
    <property type="nucleotide sequence ID" value="NZ_BJYL01000003.1"/>
</dbReference>
<keyword evidence="1" id="KW-0732">Signal</keyword>
<accession>A0A511Z375</accession>
<dbReference type="Proteomes" id="UP000321901">
    <property type="component" value="Unassembled WGS sequence"/>
</dbReference>
<dbReference type="PANTHER" id="PTHR43308">
    <property type="entry name" value="OUTER MEMBRANE PROTEIN ALPHA-RELATED"/>
    <property type="match status" value="1"/>
</dbReference>
<feature type="signal peptide" evidence="1">
    <location>
        <begin position="1"/>
        <end position="24"/>
    </location>
</feature>
<dbReference type="PROSITE" id="PS51272">
    <property type="entry name" value="SLH"/>
    <property type="match status" value="3"/>
</dbReference>
<dbReference type="OrthoDB" id="5845122at2"/>
<feature type="domain" description="SLH" evidence="2">
    <location>
        <begin position="97"/>
        <end position="160"/>
    </location>
</feature>
<feature type="domain" description="SLH" evidence="2">
    <location>
        <begin position="161"/>
        <end position="221"/>
    </location>
</feature>